<evidence type="ECO:0000259" key="2">
    <source>
        <dbReference type="PROSITE" id="PS50937"/>
    </source>
</evidence>
<dbReference type="Proteomes" id="UP000093267">
    <property type="component" value="Chromosome"/>
</dbReference>
<dbReference type="KEGG" id="lpd:AYR62_05075"/>
<evidence type="ECO:0000313" key="3">
    <source>
        <dbReference type="EMBL" id="ANZ67805.1"/>
    </source>
</evidence>
<evidence type="ECO:0000256" key="1">
    <source>
        <dbReference type="ARBA" id="ARBA00023125"/>
    </source>
</evidence>
<dbReference type="EMBL" id="CP014924">
    <property type="protein sequence ID" value="ANZ67805.1"/>
    <property type="molecule type" value="Genomic_DNA"/>
</dbReference>
<dbReference type="AlphaFoldDB" id="A0A1B2J0G5"/>
<dbReference type="GO" id="GO:0003677">
    <property type="term" value="F:DNA binding"/>
    <property type="evidence" value="ECO:0007669"/>
    <property type="project" value="UniProtKB-KW"/>
</dbReference>
<dbReference type="CDD" id="cd01109">
    <property type="entry name" value="HTH_YyaN"/>
    <property type="match status" value="1"/>
</dbReference>
<dbReference type="PANTHER" id="PTHR30204">
    <property type="entry name" value="REDOX-CYCLING DRUG-SENSING TRANSCRIPTIONAL ACTIVATOR SOXR"/>
    <property type="match status" value="1"/>
</dbReference>
<dbReference type="GO" id="GO:0003700">
    <property type="term" value="F:DNA-binding transcription factor activity"/>
    <property type="evidence" value="ECO:0007669"/>
    <property type="project" value="InterPro"/>
</dbReference>
<dbReference type="Pfam" id="PF13411">
    <property type="entry name" value="MerR_1"/>
    <property type="match status" value="1"/>
</dbReference>
<accession>A0A1B2J0G5</accession>
<dbReference type="PANTHER" id="PTHR30204:SF98">
    <property type="entry name" value="HTH-TYPE TRANSCRIPTIONAL REGULATOR ADHR"/>
    <property type="match status" value="1"/>
</dbReference>
<dbReference type="InterPro" id="IPR009061">
    <property type="entry name" value="DNA-bd_dom_put_sf"/>
</dbReference>
<dbReference type="InterPro" id="IPR000551">
    <property type="entry name" value="MerR-type_HTH_dom"/>
</dbReference>
<dbReference type="PROSITE" id="PS50937">
    <property type="entry name" value="HTH_MERR_2"/>
    <property type="match status" value="1"/>
</dbReference>
<sequence>MPELTMTDVCKQFDISAYTLRYYDNIHLIPGVIRNDSGRRVFTEDAQGWLRYIMAFRSIGMSIKEIKHYIALTEEGTDTLDERLGMLADQQTEIDAQIAALNDKKQLIQWKIDNYTATKAKLKAASEQQKEAAPYQNWV</sequence>
<reference evidence="3 4" key="1">
    <citation type="submission" date="2016-03" db="EMBL/GenBank/DDBJ databases">
        <title>Pediococcus and Lactobacillus from brewery environment - whole genome sequencing and assembly.</title>
        <authorList>
            <person name="Behr J."/>
            <person name="Geissler A.J."/>
            <person name="Vogel R.F."/>
        </authorList>
    </citation>
    <scope>NUCLEOTIDE SEQUENCE [LARGE SCALE GENOMIC DNA]</scope>
    <source>
        <strain evidence="3 4">TMW 1.1995</strain>
    </source>
</reference>
<dbReference type="SMART" id="SM00422">
    <property type="entry name" value="HTH_MERR"/>
    <property type="match status" value="1"/>
</dbReference>
<organism evidence="3 4">
    <name type="scientific">Secundilactobacillus paracollinoides</name>
    <dbReference type="NCBI Taxonomy" id="240427"/>
    <lineage>
        <taxon>Bacteria</taxon>
        <taxon>Bacillati</taxon>
        <taxon>Bacillota</taxon>
        <taxon>Bacilli</taxon>
        <taxon>Lactobacillales</taxon>
        <taxon>Lactobacillaceae</taxon>
        <taxon>Secundilactobacillus</taxon>
    </lineage>
</organism>
<dbReference type="SUPFAM" id="SSF46955">
    <property type="entry name" value="Putative DNA-binding domain"/>
    <property type="match status" value="1"/>
</dbReference>
<evidence type="ECO:0000313" key="4">
    <source>
        <dbReference type="Proteomes" id="UP000093267"/>
    </source>
</evidence>
<keyword evidence="1" id="KW-0238">DNA-binding</keyword>
<name>A0A1B2J0G5_9LACO</name>
<gene>
    <name evidence="3" type="ORF">AYR63_12100</name>
</gene>
<dbReference type="STRING" id="240427.AYR62_05075"/>
<dbReference type="RefSeq" id="WP_054707649.1">
    <property type="nucleotide sequence ID" value="NZ_CP014912.1"/>
</dbReference>
<dbReference type="OrthoDB" id="9811174at2"/>
<keyword evidence="4" id="KW-1185">Reference proteome</keyword>
<proteinExistence type="predicted"/>
<protein>
    <submittedName>
        <fullName evidence="3">Transcriptional regulator</fullName>
    </submittedName>
</protein>
<dbReference type="InterPro" id="IPR047057">
    <property type="entry name" value="MerR_fam"/>
</dbReference>
<dbReference type="Gene3D" id="1.10.1660.10">
    <property type="match status" value="1"/>
</dbReference>
<feature type="domain" description="HTH merR-type" evidence="2">
    <location>
        <begin position="14"/>
        <end position="72"/>
    </location>
</feature>